<evidence type="ECO:0000313" key="3">
    <source>
        <dbReference type="Proteomes" id="UP001501319"/>
    </source>
</evidence>
<feature type="domain" description="Amidohydrolase-related" evidence="1">
    <location>
        <begin position="6"/>
        <end position="255"/>
    </location>
</feature>
<comment type="caution">
    <text evidence="2">The sequence shown here is derived from an EMBL/GenBank/DDBJ whole genome shotgun (WGS) entry which is preliminary data.</text>
</comment>
<accession>A0ABN2F5M9</accession>
<dbReference type="InterPro" id="IPR006680">
    <property type="entry name" value="Amidohydro-rel"/>
</dbReference>
<protein>
    <recommendedName>
        <fullName evidence="1">Amidohydrolase-related domain-containing protein</fullName>
    </recommendedName>
</protein>
<dbReference type="RefSeq" id="WP_344110731.1">
    <property type="nucleotide sequence ID" value="NZ_BAAANE010000004.1"/>
</dbReference>
<dbReference type="EMBL" id="BAAANE010000004">
    <property type="protein sequence ID" value="GAA1631888.1"/>
    <property type="molecule type" value="Genomic_DNA"/>
</dbReference>
<sequence>MSTQLCDAHRHLGVLPAYPFYGGPAVNPDITARATIDDLIRDLDAEGTDRALVIPNYGVPDVAVSFAFNDLVVEAAARDDRIRAGLWVSPRPQDAVPTAKALNLAGEEGVRVLKLSFLLGGHPTDEAVKPQLDEIFATAAEHNLVVHVHTSPGAASDIDHIGHLVETYADQVPLHLVHFGGGMSGHIKLIGSRFFDWIEAGKRVYTDLSWAIGFAPAWLAAEIERRGIGHDRVLFASDQPWGDHAGELARLQAAMGDGELGELVFHRTFEHLYD</sequence>
<evidence type="ECO:0000313" key="2">
    <source>
        <dbReference type="EMBL" id="GAA1631888.1"/>
    </source>
</evidence>
<dbReference type="Gene3D" id="3.20.20.140">
    <property type="entry name" value="Metal-dependent hydrolases"/>
    <property type="match status" value="1"/>
</dbReference>
<reference evidence="2 3" key="1">
    <citation type="journal article" date="2019" name="Int. J. Syst. Evol. Microbiol.">
        <title>The Global Catalogue of Microorganisms (GCM) 10K type strain sequencing project: providing services to taxonomists for standard genome sequencing and annotation.</title>
        <authorList>
            <consortium name="The Broad Institute Genomics Platform"/>
            <consortium name="The Broad Institute Genome Sequencing Center for Infectious Disease"/>
            <person name="Wu L."/>
            <person name="Ma J."/>
        </authorList>
    </citation>
    <scope>NUCLEOTIDE SEQUENCE [LARGE SCALE GENOMIC DNA]</scope>
    <source>
        <strain evidence="2 3">JCM 14306</strain>
    </source>
</reference>
<dbReference type="SUPFAM" id="SSF51556">
    <property type="entry name" value="Metallo-dependent hydrolases"/>
    <property type="match status" value="1"/>
</dbReference>
<dbReference type="Pfam" id="PF04909">
    <property type="entry name" value="Amidohydro_2"/>
    <property type="match status" value="1"/>
</dbReference>
<name>A0ABN2F5M9_9ACTN</name>
<dbReference type="Proteomes" id="UP001501319">
    <property type="component" value="Unassembled WGS sequence"/>
</dbReference>
<keyword evidence="3" id="KW-1185">Reference proteome</keyword>
<proteinExistence type="predicted"/>
<gene>
    <name evidence="2" type="ORF">GCM10009744_20160</name>
</gene>
<evidence type="ECO:0000259" key="1">
    <source>
        <dbReference type="Pfam" id="PF04909"/>
    </source>
</evidence>
<dbReference type="CDD" id="cd01292">
    <property type="entry name" value="metallo-dependent_hydrolases"/>
    <property type="match status" value="1"/>
</dbReference>
<dbReference type="InterPro" id="IPR032466">
    <property type="entry name" value="Metal_Hydrolase"/>
</dbReference>
<organism evidence="2 3">
    <name type="scientific">Kribbella alba</name>
    <dbReference type="NCBI Taxonomy" id="190197"/>
    <lineage>
        <taxon>Bacteria</taxon>
        <taxon>Bacillati</taxon>
        <taxon>Actinomycetota</taxon>
        <taxon>Actinomycetes</taxon>
        <taxon>Propionibacteriales</taxon>
        <taxon>Kribbellaceae</taxon>
        <taxon>Kribbella</taxon>
    </lineage>
</organism>